<evidence type="ECO:0000256" key="1">
    <source>
        <dbReference type="SAM" id="Phobius"/>
    </source>
</evidence>
<feature type="transmembrane region" description="Helical" evidence="1">
    <location>
        <begin position="12"/>
        <end position="30"/>
    </location>
</feature>
<reference evidence="2" key="2">
    <citation type="submission" date="2015-03" db="UniProtKB">
        <authorList>
            <consortium name="EnsemblPlants"/>
        </authorList>
    </citation>
    <scope>IDENTIFICATION</scope>
</reference>
<sequence length="287" mass="29575">MTARSGGEFMSFLVVVYVATSAGSLFCRLMSSIASPEAAAARRRSGGLNDAVTCAVFAVLTAASQAFIACFVEEAVGPAPPATTTREERCAAWAVGVLTGVVTSLCISSYFFTYIAAGGVAPTSLQWTIAAVFSVANFVFAKFLSYMITVFMVAMAVFFSSRMAGWAVCPGAGGITGGCVSGGEDVAKTCLAFALLTVAAQAHLASVLLMDEKKKRNPPAASWVAWLLAVSTCASVSGMFLAYISYGGFVAATSLEWPVAGVASAVNLAVAACTVLRYVRVNGDMDG</sequence>
<proteinExistence type="predicted"/>
<dbReference type="HOGENOM" id="CLU_974483_0_0_1"/>
<organism evidence="2">
    <name type="scientific">Oryza barthii</name>
    <dbReference type="NCBI Taxonomy" id="65489"/>
    <lineage>
        <taxon>Eukaryota</taxon>
        <taxon>Viridiplantae</taxon>
        <taxon>Streptophyta</taxon>
        <taxon>Embryophyta</taxon>
        <taxon>Tracheophyta</taxon>
        <taxon>Spermatophyta</taxon>
        <taxon>Magnoliopsida</taxon>
        <taxon>Liliopsida</taxon>
        <taxon>Poales</taxon>
        <taxon>Poaceae</taxon>
        <taxon>BOP clade</taxon>
        <taxon>Oryzoideae</taxon>
        <taxon>Oryzeae</taxon>
        <taxon>Oryzinae</taxon>
        <taxon>Oryza</taxon>
    </lineage>
</organism>
<feature type="transmembrane region" description="Helical" evidence="1">
    <location>
        <begin position="51"/>
        <end position="72"/>
    </location>
</feature>
<name>A0A0D3GT15_9ORYZ</name>
<evidence type="ECO:0000313" key="3">
    <source>
        <dbReference type="Proteomes" id="UP000026960"/>
    </source>
</evidence>
<reference evidence="2" key="1">
    <citation type="journal article" date="2009" name="Rice">
        <title>De Novo Next Generation Sequencing of Plant Genomes.</title>
        <authorList>
            <person name="Rounsley S."/>
            <person name="Marri P.R."/>
            <person name="Yu Y."/>
            <person name="He R."/>
            <person name="Sisneros N."/>
            <person name="Goicoechea J.L."/>
            <person name="Lee S.J."/>
            <person name="Angelova A."/>
            <person name="Kudrna D."/>
            <person name="Luo M."/>
            <person name="Affourtit J."/>
            <person name="Desany B."/>
            <person name="Knight J."/>
            <person name="Niazi F."/>
            <person name="Egholm M."/>
            <person name="Wing R.A."/>
        </authorList>
    </citation>
    <scope>NUCLEOTIDE SEQUENCE [LARGE SCALE GENOMIC DNA]</scope>
    <source>
        <strain evidence="2">cv. IRGC 105608</strain>
    </source>
</reference>
<feature type="transmembrane region" description="Helical" evidence="1">
    <location>
        <begin position="191"/>
        <end position="211"/>
    </location>
</feature>
<dbReference type="EnsemblPlants" id="OBART07G20740.1">
    <property type="protein sequence ID" value="OBART07G20740.1"/>
    <property type="gene ID" value="OBART07G20740"/>
</dbReference>
<feature type="transmembrane region" description="Helical" evidence="1">
    <location>
        <begin position="129"/>
        <end position="158"/>
    </location>
</feature>
<feature type="transmembrane region" description="Helical" evidence="1">
    <location>
        <begin position="257"/>
        <end position="279"/>
    </location>
</feature>
<feature type="transmembrane region" description="Helical" evidence="1">
    <location>
        <begin position="223"/>
        <end position="245"/>
    </location>
</feature>
<feature type="transmembrane region" description="Helical" evidence="1">
    <location>
        <begin position="92"/>
        <end position="117"/>
    </location>
</feature>
<keyword evidence="3" id="KW-1185">Reference proteome</keyword>
<keyword evidence="1" id="KW-0812">Transmembrane</keyword>
<protein>
    <submittedName>
        <fullName evidence="2">Uncharacterized protein</fullName>
    </submittedName>
</protein>
<accession>A0A0D3GT15</accession>
<dbReference type="AlphaFoldDB" id="A0A0D3GT15"/>
<dbReference type="Proteomes" id="UP000026960">
    <property type="component" value="Chromosome 7"/>
</dbReference>
<keyword evidence="1" id="KW-0472">Membrane</keyword>
<keyword evidence="1" id="KW-1133">Transmembrane helix</keyword>
<dbReference type="Gramene" id="OBART07G20740.1">
    <property type="protein sequence ID" value="OBART07G20740.1"/>
    <property type="gene ID" value="OBART07G20740"/>
</dbReference>
<dbReference type="PaxDb" id="65489-OBART07G20740.1"/>
<evidence type="ECO:0000313" key="2">
    <source>
        <dbReference type="EnsemblPlants" id="OBART07G20740.1"/>
    </source>
</evidence>